<reference evidence="2 3" key="1">
    <citation type="journal article" date="2016" name="Sci. Rep.">
        <title>The Dendrobium catenatum Lindl. genome sequence provides insights into polysaccharide synthase, floral development and adaptive evolution.</title>
        <authorList>
            <person name="Zhang G.Q."/>
            <person name="Xu Q."/>
            <person name="Bian C."/>
            <person name="Tsai W.C."/>
            <person name="Yeh C.M."/>
            <person name="Liu K.W."/>
            <person name="Yoshida K."/>
            <person name="Zhang L.S."/>
            <person name="Chang S.B."/>
            <person name="Chen F."/>
            <person name="Shi Y."/>
            <person name="Su Y.Y."/>
            <person name="Zhang Y.Q."/>
            <person name="Chen L.J."/>
            <person name="Yin Y."/>
            <person name="Lin M."/>
            <person name="Huang H."/>
            <person name="Deng H."/>
            <person name="Wang Z.W."/>
            <person name="Zhu S.L."/>
            <person name="Zhao X."/>
            <person name="Deng C."/>
            <person name="Niu S.C."/>
            <person name="Huang J."/>
            <person name="Wang M."/>
            <person name="Liu G.H."/>
            <person name="Yang H.J."/>
            <person name="Xiao X.J."/>
            <person name="Hsiao Y.Y."/>
            <person name="Wu W.L."/>
            <person name="Chen Y.Y."/>
            <person name="Mitsuda N."/>
            <person name="Ohme-Takagi M."/>
            <person name="Luo Y.B."/>
            <person name="Van de Peer Y."/>
            <person name="Liu Z.J."/>
        </authorList>
    </citation>
    <scope>NUCLEOTIDE SEQUENCE [LARGE SCALE GENOMIC DNA]</scope>
    <source>
        <tissue evidence="2">The whole plant</tissue>
    </source>
</reference>
<evidence type="ECO:0000259" key="1">
    <source>
        <dbReference type="Pfam" id="PF07727"/>
    </source>
</evidence>
<reference evidence="2 3" key="2">
    <citation type="journal article" date="2017" name="Nature">
        <title>The Apostasia genome and the evolution of orchids.</title>
        <authorList>
            <person name="Zhang G.Q."/>
            <person name="Liu K.W."/>
            <person name="Li Z."/>
            <person name="Lohaus R."/>
            <person name="Hsiao Y.Y."/>
            <person name="Niu S.C."/>
            <person name="Wang J.Y."/>
            <person name="Lin Y.C."/>
            <person name="Xu Q."/>
            <person name="Chen L.J."/>
            <person name="Yoshida K."/>
            <person name="Fujiwara S."/>
            <person name="Wang Z.W."/>
            <person name="Zhang Y.Q."/>
            <person name="Mitsuda N."/>
            <person name="Wang M."/>
            <person name="Liu G.H."/>
            <person name="Pecoraro L."/>
            <person name="Huang H.X."/>
            <person name="Xiao X.J."/>
            <person name="Lin M."/>
            <person name="Wu X.Y."/>
            <person name="Wu W.L."/>
            <person name="Chen Y.Y."/>
            <person name="Chang S.B."/>
            <person name="Sakamoto S."/>
            <person name="Ohme-Takagi M."/>
            <person name="Yagi M."/>
            <person name="Zeng S.J."/>
            <person name="Shen C.Y."/>
            <person name="Yeh C.M."/>
            <person name="Luo Y.B."/>
            <person name="Tsai W.C."/>
            <person name="Van de Peer Y."/>
            <person name="Liu Z.J."/>
        </authorList>
    </citation>
    <scope>NUCLEOTIDE SEQUENCE [LARGE SCALE GENOMIC DNA]</scope>
    <source>
        <tissue evidence="2">The whole plant</tissue>
    </source>
</reference>
<name>A0A2I0WAU9_9ASPA</name>
<feature type="domain" description="Reverse transcriptase Ty1/copia-type" evidence="1">
    <location>
        <begin position="6"/>
        <end position="130"/>
    </location>
</feature>
<dbReference type="STRING" id="906689.A0A2I0WAU9"/>
<dbReference type="Proteomes" id="UP000233837">
    <property type="component" value="Unassembled WGS sequence"/>
</dbReference>
<accession>A0A2I0WAU9</accession>
<evidence type="ECO:0000313" key="3">
    <source>
        <dbReference type="Proteomes" id="UP000233837"/>
    </source>
</evidence>
<keyword evidence="3" id="KW-1185">Reference proteome</keyword>
<dbReference type="Pfam" id="PF07727">
    <property type="entry name" value="RVT_2"/>
    <property type="match status" value="1"/>
</dbReference>
<evidence type="ECO:0000313" key="2">
    <source>
        <dbReference type="EMBL" id="PKU72784.1"/>
    </source>
</evidence>
<sequence>MALEKNQTWVIMNVPPGKKVETCKLVFTVKHKEDGSVEKLKARLAVRGFTQSYGIDYQENFVLVAKLSTIRILLSLAANLDWPLHQLDIKNAFLNGNIKEEVYIEIPMGIQKFYGGDKVCKMLKSLYGLK</sequence>
<gene>
    <name evidence="2" type="ORF">MA16_Dca025900</name>
</gene>
<dbReference type="EMBL" id="KZ502805">
    <property type="protein sequence ID" value="PKU72784.1"/>
    <property type="molecule type" value="Genomic_DNA"/>
</dbReference>
<proteinExistence type="predicted"/>
<protein>
    <submittedName>
        <fullName evidence="2">Retrovirus-related Pol polyprotein from transposon TNT 1-94</fullName>
    </submittedName>
</protein>
<dbReference type="InterPro" id="IPR043502">
    <property type="entry name" value="DNA/RNA_pol_sf"/>
</dbReference>
<organism evidence="2 3">
    <name type="scientific">Dendrobium catenatum</name>
    <dbReference type="NCBI Taxonomy" id="906689"/>
    <lineage>
        <taxon>Eukaryota</taxon>
        <taxon>Viridiplantae</taxon>
        <taxon>Streptophyta</taxon>
        <taxon>Embryophyta</taxon>
        <taxon>Tracheophyta</taxon>
        <taxon>Spermatophyta</taxon>
        <taxon>Magnoliopsida</taxon>
        <taxon>Liliopsida</taxon>
        <taxon>Asparagales</taxon>
        <taxon>Orchidaceae</taxon>
        <taxon>Epidendroideae</taxon>
        <taxon>Malaxideae</taxon>
        <taxon>Dendrobiinae</taxon>
        <taxon>Dendrobium</taxon>
    </lineage>
</organism>
<dbReference type="AlphaFoldDB" id="A0A2I0WAU9"/>
<dbReference type="InterPro" id="IPR013103">
    <property type="entry name" value="RVT_2"/>
</dbReference>
<dbReference type="SUPFAM" id="SSF56672">
    <property type="entry name" value="DNA/RNA polymerases"/>
    <property type="match status" value="1"/>
</dbReference>